<comment type="subcellular location">
    <subcellularLocation>
        <location evidence="1">Cell membrane</location>
        <topology evidence="1">Multi-pass membrane protein</topology>
    </subcellularLocation>
</comment>
<keyword evidence="4 6" id="KW-1133">Transmembrane helix</keyword>
<feature type="transmembrane region" description="Helical" evidence="6">
    <location>
        <begin position="193"/>
        <end position="215"/>
    </location>
</feature>
<feature type="transmembrane region" description="Helical" evidence="6">
    <location>
        <begin position="20"/>
        <end position="41"/>
    </location>
</feature>
<keyword evidence="5 6" id="KW-0472">Membrane</keyword>
<evidence type="ECO:0000313" key="7">
    <source>
        <dbReference type="EMBL" id="SCC25881.1"/>
    </source>
</evidence>
<evidence type="ECO:0000256" key="3">
    <source>
        <dbReference type="ARBA" id="ARBA00022692"/>
    </source>
</evidence>
<evidence type="ECO:0000256" key="2">
    <source>
        <dbReference type="ARBA" id="ARBA00022475"/>
    </source>
</evidence>
<dbReference type="Pfam" id="PF09678">
    <property type="entry name" value="Caa3_CtaG"/>
    <property type="match status" value="1"/>
</dbReference>
<keyword evidence="8" id="KW-1185">Reference proteome</keyword>
<dbReference type="RefSeq" id="WP_058299466.1">
    <property type="nucleotide sequence ID" value="NZ_FMAU01000004.1"/>
</dbReference>
<dbReference type="EMBL" id="FMAU01000004">
    <property type="protein sequence ID" value="SCC25881.1"/>
    <property type="molecule type" value="Genomic_DNA"/>
</dbReference>
<feature type="transmembrane region" description="Helical" evidence="6">
    <location>
        <begin position="84"/>
        <end position="107"/>
    </location>
</feature>
<proteinExistence type="predicted"/>
<feature type="transmembrane region" description="Helical" evidence="6">
    <location>
        <begin position="160"/>
        <end position="184"/>
    </location>
</feature>
<dbReference type="GO" id="GO:0005886">
    <property type="term" value="C:plasma membrane"/>
    <property type="evidence" value="ECO:0007669"/>
    <property type="project" value="UniProtKB-SubCell"/>
</dbReference>
<gene>
    <name evidence="7" type="ORF">GA0061094_3529</name>
</gene>
<accession>A0A0V8HDD1</accession>
<evidence type="ECO:0000256" key="4">
    <source>
        <dbReference type="ARBA" id="ARBA00022989"/>
    </source>
</evidence>
<name>A0A0V8HDD1_9BACI</name>
<evidence type="ECO:0000256" key="1">
    <source>
        <dbReference type="ARBA" id="ARBA00004651"/>
    </source>
</evidence>
<evidence type="ECO:0000256" key="6">
    <source>
        <dbReference type="SAM" id="Phobius"/>
    </source>
</evidence>
<reference evidence="8" key="1">
    <citation type="submission" date="2016-08" db="EMBL/GenBank/DDBJ databases">
        <authorList>
            <person name="Varghese N."/>
            <person name="Submissions Spin"/>
        </authorList>
    </citation>
    <scope>NUCLEOTIDE SEQUENCE [LARGE SCALE GENOMIC DNA]</scope>
    <source>
        <strain evidence="8">SGD-1123</strain>
    </source>
</reference>
<dbReference type="Proteomes" id="UP000181997">
    <property type="component" value="Unassembled WGS sequence"/>
</dbReference>
<keyword evidence="3 6" id="KW-0812">Transmembrane</keyword>
<sequence>MSTDHVHEEAARSLLGSGPQLILALPFVCALILYVWAVIYTNRRYKKWPLYRTVFWSAGIFLAVAAVAGPLAEKAHHDFQTHMLGHLFLGMLAPLLMALAAPMMLTLRTLPRDKARKLSLLLKSRQLKVLIDPFFASFLNIGGLWLLYTTSLYSAMHENILLHIFIHLHVFLAGYLFTVSLIYIDPIPHRKSYAYRAAALLSALAAHGILSKIIYARPPQGVPVDQAQAGSMLMYYGGDAIDIILIFILCLQWYKATRPKPAAITL</sequence>
<feature type="transmembrane region" description="Helical" evidence="6">
    <location>
        <begin position="53"/>
        <end position="72"/>
    </location>
</feature>
<protein>
    <submittedName>
        <fullName evidence="7">Putative membrane protein</fullName>
    </submittedName>
</protein>
<dbReference type="InterPro" id="IPR019108">
    <property type="entry name" value="Caa3_assmbl_CtaG-rel"/>
</dbReference>
<evidence type="ECO:0000256" key="5">
    <source>
        <dbReference type="ARBA" id="ARBA00023136"/>
    </source>
</evidence>
<feature type="transmembrane region" description="Helical" evidence="6">
    <location>
        <begin position="235"/>
        <end position="254"/>
    </location>
</feature>
<organism evidence="7 8">
    <name type="scientific">[Bacillus] enclensis</name>
    <dbReference type="NCBI Taxonomy" id="1402860"/>
    <lineage>
        <taxon>Bacteria</taxon>
        <taxon>Bacillati</taxon>
        <taxon>Bacillota</taxon>
        <taxon>Bacilli</taxon>
        <taxon>Bacillales</taxon>
        <taxon>Bacillaceae</taxon>
        <taxon>Rossellomorea</taxon>
    </lineage>
</organism>
<evidence type="ECO:0000313" key="8">
    <source>
        <dbReference type="Proteomes" id="UP000181997"/>
    </source>
</evidence>
<feature type="transmembrane region" description="Helical" evidence="6">
    <location>
        <begin position="127"/>
        <end position="148"/>
    </location>
</feature>
<dbReference type="OrthoDB" id="5024156at2"/>
<dbReference type="AlphaFoldDB" id="A0A0V8HDD1"/>
<keyword evidence="2" id="KW-1003">Cell membrane</keyword>